<keyword evidence="3" id="KW-0812">Transmembrane</keyword>
<dbReference type="Gene3D" id="3.40.50.300">
    <property type="entry name" value="P-loop containing nucleotide triphosphate hydrolases"/>
    <property type="match status" value="1"/>
</dbReference>
<organism evidence="5 6">
    <name type="scientific">Fusarium fujikuroi</name>
    <name type="common">Bakanae and foot rot disease fungus</name>
    <name type="synonym">Gibberella fujikuroi</name>
    <dbReference type="NCBI Taxonomy" id="5127"/>
    <lineage>
        <taxon>Eukaryota</taxon>
        <taxon>Fungi</taxon>
        <taxon>Dikarya</taxon>
        <taxon>Ascomycota</taxon>
        <taxon>Pezizomycotina</taxon>
        <taxon>Sordariomycetes</taxon>
        <taxon>Hypocreomycetidae</taxon>
        <taxon>Hypocreales</taxon>
        <taxon>Nectriaceae</taxon>
        <taxon>Fusarium</taxon>
        <taxon>Fusarium fujikuroi species complex</taxon>
    </lineage>
</organism>
<dbReference type="InterPro" id="IPR002110">
    <property type="entry name" value="Ankyrin_rpt"/>
</dbReference>
<feature type="non-terminal residue" evidence="5">
    <location>
        <position position="1829"/>
    </location>
</feature>
<accession>A0A9Q9UDC4</accession>
<dbReference type="SMART" id="SM00248">
    <property type="entry name" value="ANK"/>
    <property type="match status" value="13"/>
</dbReference>
<dbReference type="SUPFAM" id="SSF48403">
    <property type="entry name" value="Ankyrin repeat"/>
    <property type="match status" value="2"/>
</dbReference>
<feature type="transmembrane region" description="Helical" evidence="3">
    <location>
        <begin position="272"/>
        <end position="298"/>
    </location>
</feature>
<dbReference type="Pfam" id="PF24883">
    <property type="entry name" value="NPHP3_N"/>
    <property type="match status" value="1"/>
</dbReference>
<feature type="repeat" description="ANK" evidence="2">
    <location>
        <begin position="1271"/>
        <end position="1303"/>
    </location>
</feature>
<keyword evidence="1" id="KW-0677">Repeat</keyword>
<evidence type="ECO:0000256" key="2">
    <source>
        <dbReference type="PROSITE-ProRule" id="PRU00023"/>
    </source>
</evidence>
<protein>
    <recommendedName>
        <fullName evidence="4">Nephrocystin 3-like N-terminal domain-containing protein</fullName>
    </recommendedName>
</protein>
<dbReference type="PROSITE" id="PS50088">
    <property type="entry name" value="ANK_REPEAT"/>
    <property type="match status" value="2"/>
</dbReference>
<keyword evidence="2" id="KW-0040">ANK repeat</keyword>
<dbReference type="InterPro" id="IPR036770">
    <property type="entry name" value="Ankyrin_rpt-contain_sf"/>
</dbReference>
<dbReference type="Gene3D" id="1.25.40.20">
    <property type="entry name" value="Ankyrin repeat-containing domain"/>
    <property type="match status" value="4"/>
</dbReference>
<dbReference type="SUPFAM" id="SSF52540">
    <property type="entry name" value="P-loop containing nucleoside triphosphate hydrolases"/>
    <property type="match status" value="1"/>
</dbReference>
<name>A0A9Q9UDC4_FUSFU</name>
<dbReference type="PANTHER" id="PTHR34414:SF1">
    <property type="entry name" value="SUBTILISIN-LIKE SERINE PROTEASE"/>
    <property type="match status" value="1"/>
</dbReference>
<reference evidence="5" key="1">
    <citation type="submission" date="2019-05" db="EMBL/GenBank/DDBJ databases">
        <authorList>
            <person name="Piombo E."/>
        </authorList>
    </citation>
    <scope>NUCLEOTIDE SEQUENCE</scope>
    <source>
        <strain evidence="5">C2S</strain>
    </source>
</reference>
<evidence type="ECO:0000259" key="4">
    <source>
        <dbReference type="Pfam" id="PF24883"/>
    </source>
</evidence>
<dbReference type="InterPro" id="IPR027417">
    <property type="entry name" value="P-loop_NTPase"/>
</dbReference>
<dbReference type="PANTHER" id="PTHR34414">
    <property type="entry name" value="HET DOMAIN-CONTAINING PROTEIN-RELATED"/>
    <property type="match status" value="1"/>
</dbReference>
<keyword evidence="3" id="KW-0472">Membrane</keyword>
<dbReference type="Proteomes" id="UP000760494">
    <property type="component" value="Unassembled WGS sequence"/>
</dbReference>
<proteinExistence type="predicted"/>
<dbReference type="Pfam" id="PF12796">
    <property type="entry name" value="Ank_2"/>
    <property type="match status" value="3"/>
</dbReference>
<feature type="domain" description="Nephrocystin 3-like N-terminal" evidence="4">
    <location>
        <begin position="683"/>
        <end position="859"/>
    </location>
</feature>
<dbReference type="EMBL" id="CABFJX010000385">
    <property type="protein sequence ID" value="VTT76704.1"/>
    <property type="molecule type" value="Genomic_DNA"/>
</dbReference>
<dbReference type="InterPro" id="IPR046536">
    <property type="entry name" value="DUF6601"/>
</dbReference>
<sequence length="1829" mass="207667">CISKPSNTNIFMFPNMFKPPFRPEHSLLRDQQSGYVPGFPRVPHHGSDQIKKLLMSEFCSDDLDRVSDKLWWMSKQDSTNIWPLHRQLLQGRSIVVTENPKLHLVWINDRVFIKPLPRFIGSHDFWREHLCSNNTSDDVRIRRATLGYLRTYFFLIQHESDFRIAKDPTLCLIPEGISWEQFCDFTSDFHNILDKDVSPRYAYGQIRLTRLNFYAPIILHKSYFQRIDFQYGQYFASFYAPILFAFGITSVTLSGLQVVASLETGGGANWQGLALGVSVLAILVSFGLLIGLGVLLSWKIAKEWKFAIKERRRLVKTERVVAVSAMAAASHKNFRLRGIPRDCETRSEVCSLIQKTLALEPSASPTVYSLACSPTDPNSKIATLSFPSIPECLSDRTKTEWSFNLSDGNDIDFSRSLAFDTHFTGFTPFHRTNDNDCHIDLVVVCGLGGHALGSFKEKNGRFVWLRDALPSDIPNARILTYGYDTKLSKSSAFQNLTDLGRALQIDLEDIYVFDQIFPLCFQQLMPKRTRTNLVRYFSSDIAWVDLSSKSKISKARGFSVVSFYETEKSPTAVWIDGKWDMSGPSEVLVEVFSATCGCQKQHPINRNHSEMVKYSGVHDQLYRRVLIALRPIIGISRGRPGIGGIREGPQACVQLSSDDQECLKSLSFPEQEHRYSEISYASDTCDWLLEDYNYQKWMNAARGLFWIKGCPGTGKSVIMKFAVDTVSRRKSGEIIASFFIHGRGIELQRTPLGIFRALLNSLLMSFPKYLAELTEVFQDKEKRYGSFDQKNGWRWNEKELEKFLSRLLIEGTKELPVVIFIDALDECGEHAKSLLLFLKSLVENAERQGSMVKICFSSRHFPILGHETMARVYVEERNDQDIRLVIGGRLKEVQPVERRREIEKEILLKAHGGFQWAILITNMVLEEDVAGARTEDLLNIISTTPPDLDELYDVILRGATKDKHRQMAKLFQWVVYAKRPLSAQELREALTTDKDMPYTTVSELRSHGNWSDSVSQFEKRVRHISRGLVEFQNRDVYEQYEPGGEEWSREAQFIHQSAADFVAHKFLIHSDEGSPSKSPSGVGHYEISRSFLKYLTLEEILNANDLSREKLSATFPLMPYGVTFLLNHVRGVEEEAICQADLVPLIYWNQKERLGMLARIWRIMDPEGTHAPRGWPFPDASVLHLAIAFGSASLLDTLLQWNSSQLDTKDPEGNTPLQLALREDYQDMALTILERSRIWQTENDASASEDWPTDTVVPLKYLGHVNTANVDGETPLSLAVSIKADRVIRGLIDAGAEVKHEKSLMFHAIIQEDKELVYKLMKEGSDLDGAVFFATQCLNRTDGSDHVLNELLRVFLEGGGDTRRYRGVEIDNIIEFEEDEEDEGDEEAIFVAIRGGRAAVASLLLSYGSWDDMSAPRYGTLIVLAINNHHYDIATALFRRSPHAILSEYTADVTVLEYIINTNPVDFAVDFALSCVQEGQGALTIHQLLFEAVSMGALEFVDVLLDRDASTAELASQEWGGHWAPFMGAVYEEDDDMVDLLLRTGQIDISIRDRTGRTPFLVAVELKCLSIVELLLETGKVGVNQEDFKERALSAKSIVDEYYEYYYMPQAEIDSESTLPWNKTERFLWWALEGERLRMIKLIVDESLVDTNRTLRGQTPLMWAIQTGKEDVFKVLLSNLRVDLHFTDKLGRTAFSLALDYNKDQMVLLLLSGKGFSIHRESNNTSRKLFWWAIGRGNCGVINMLHESGKYDINTKDLSGKTPLIYTAETCAEEAMRVLLETGRTNTQAVDNRGDTALSIAMRRGYGRIVNLLSTYIHRSNELAIRAAD</sequence>
<evidence type="ECO:0000313" key="6">
    <source>
        <dbReference type="Proteomes" id="UP000760494"/>
    </source>
</evidence>
<comment type="caution">
    <text evidence="5">The sequence shown here is derived from an EMBL/GenBank/DDBJ whole genome shotgun (WGS) entry which is preliminary data.</text>
</comment>
<dbReference type="Pfam" id="PF20246">
    <property type="entry name" value="DUF6601"/>
    <property type="match status" value="1"/>
</dbReference>
<evidence type="ECO:0000313" key="5">
    <source>
        <dbReference type="EMBL" id="VTT76704.1"/>
    </source>
</evidence>
<evidence type="ECO:0000256" key="1">
    <source>
        <dbReference type="ARBA" id="ARBA00022737"/>
    </source>
</evidence>
<dbReference type="PROSITE" id="PS50297">
    <property type="entry name" value="ANK_REP_REGION"/>
    <property type="match status" value="2"/>
</dbReference>
<gene>
    <name evidence="5" type="ORF">C2S_1914</name>
</gene>
<dbReference type="InterPro" id="IPR056884">
    <property type="entry name" value="NPHP3-like_N"/>
</dbReference>
<feature type="repeat" description="ANK" evidence="2">
    <location>
        <begin position="1656"/>
        <end position="1679"/>
    </location>
</feature>
<feature type="transmembrane region" description="Helical" evidence="3">
    <location>
        <begin position="238"/>
        <end position="260"/>
    </location>
</feature>
<evidence type="ECO:0000256" key="3">
    <source>
        <dbReference type="SAM" id="Phobius"/>
    </source>
</evidence>
<keyword evidence="3" id="KW-1133">Transmembrane helix</keyword>